<dbReference type="AlphaFoldDB" id="A0A923S8D4"/>
<protein>
    <recommendedName>
        <fullName evidence="1">Large polyvalent protein associated domain-containing protein</fullName>
    </recommendedName>
</protein>
<organism evidence="2 3">
    <name type="scientific">Dysosmobacter segnis</name>
    <dbReference type="NCBI Taxonomy" id="2763042"/>
    <lineage>
        <taxon>Bacteria</taxon>
        <taxon>Bacillati</taxon>
        <taxon>Bacillota</taxon>
        <taxon>Clostridia</taxon>
        <taxon>Eubacteriales</taxon>
        <taxon>Oscillospiraceae</taxon>
        <taxon>Dysosmobacter</taxon>
    </lineage>
</organism>
<evidence type="ECO:0000313" key="2">
    <source>
        <dbReference type="EMBL" id="MBC5771709.1"/>
    </source>
</evidence>
<proteinExistence type="predicted"/>
<reference evidence="2" key="1">
    <citation type="submission" date="2020-08" db="EMBL/GenBank/DDBJ databases">
        <title>Genome public.</title>
        <authorList>
            <person name="Liu C."/>
            <person name="Sun Q."/>
        </authorList>
    </citation>
    <scope>NUCLEOTIDE SEQUENCE</scope>
    <source>
        <strain evidence="2">BX15</strain>
    </source>
</reference>
<accession>A0A923S8D4</accession>
<sequence>MAVNARTEEFQHIEVFDKPALFTNGRIARDTVPKGWYCYDIRGSDDDPGELCYMEENVVVNHAGSVLMPEKLAMPKSGRLDVRDELGFLDEGDMTLREFCEAHQLPYPAENMKFHIRPARPEEAGLFYAQHPEENKRLGAVGCVRMDFGRNGNEFWHTWWPRGPEELNSPAFKAELQQIVGKLREDVLKSRFAMERFCYDHGGKIDGGYVQNYGYIVETERYRYCLRCNPSPGDYNGYLTAYDLAVQRQNMARDKPLVGRVTYANGDTQEFTDAEAFLKCVREELPYRPTTGFRYEVLADDPSVRKQVDDIVFDLYGEENPRQLEEYQKMPDQGMTMGGIK</sequence>
<gene>
    <name evidence="2" type="ORF">H8Z83_15515</name>
</gene>
<dbReference type="InterPro" id="IPR040809">
    <property type="entry name" value="LPD28"/>
</dbReference>
<dbReference type="Proteomes" id="UP000620327">
    <property type="component" value="Unassembled WGS sequence"/>
</dbReference>
<name>A0A923S8D4_9FIRM</name>
<comment type="caution">
    <text evidence="2">The sequence shown here is derived from an EMBL/GenBank/DDBJ whole genome shotgun (WGS) entry which is preliminary data.</text>
</comment>
<keyword evidence="3" id="KW-1185">Reference proteome</keyword>
<evidence type="ECO:0000313" key="3">
    <source>
        <dbReference type="Proteomes" id="UP000620327"/>
    </source>
</evidence>
<feature type="domain" description="Large polyvalent protein associated" evidence="1">
    <location>
        <begin position="7"/>
        <end position="101"/>
    </location>
</feature>
<evidence type="ECO:0000259" key="1">
    <source>
        <dbReference type="Pfam" id="PF18843"/>
    </source>
</evidence>
<dbReference type="RefSeq" id="WP_187015900.1">
    <property type="nucleotide sequence ID" value="NZ_JACOQI010000021.1"/>
</dbReference>
<dbReference type="EMBL" id="JACOQI010000021">
    <property type="protein sequence ID" value="MBC5771709.1"/>
    <property type="molecule type" value="Genomic_DNA"/>
</dbReference>
<dbReference type="Pfam" id="PF18843">
    <property type="entry name" value="LPD28"/>
    <property type="match status" value="1"/>
</dbReference>